<dbReference type="CDD" id="cd00093">
    <property type="entry name" value="HTH_XRE"/>
    <property type="match status" value="1"/>
</dbReference>
<dbReference type="PANTHER" id="PTHR46558:SF15">
    <property type="entry name" value="HELIX-TURN-HELIX DOMAIN PROTEIN"/>
    <property type="match status" value="1"/>
</dbReference>
<dbReference type="InterPro" id="IPR001387">
    <property type="entry name" value="Cro/C1-type_HTH"/>
</dbReference>
<accession>A0ABT1RMI3</accession>
<keyword evidence="2" id="KW-0812">Transmembrane</keyword>
<evidence type="ECO:0000313" key="4">
    <source>
        <dbReference type="EMBL" id="MCQ4636397.1"/>
    </source>
</evidence>
<keyword evidence="2" id="KW-1133">Transmembrane helix</keyword>
<organism evidence="4 5">
    <name type="scientific">Anaerovorax odorimutans</name>
    <dbReference type="NCBI Taxonomy" id="109327"/>
    <lineage>
        <taxon>Bacteria</taxon>
        <taxon>Bacillati</taxon>
        <taxon>Bacillota</taxon>
        <taxon>Clostridia</taxon>
        <taxon>Peptostreptococcales</taxon>
        <taxon>Anaerovoracaceae</taxon>
        <taxon>Anaerovorax</taxon>
    </lineage>
</organism>
<dbReference type="Proteomes" id="UP001524502">
    <property type="component" value="Unassembled WGS sequence"/>
</dbReference>
<gene>
    <name evidence="4" type="ORF">NE619_06620</name>
</gene>
<dbReference type="EMBL" id="JANFXK010000006">
    <property type="protein sequence ID" value="MCQ4636397.1"/>
    <property type="molecule type" value="Genomic_DNA"/>
</dbReference>
<reference evidence="4 5" key="1">
    <citation type="submission" date="2022-06" db="EMBL/GenBank/DDBJ databases">
        <title>Isolation of gut microbiota from human fecal samples.</title>
        <authorList>
            <person name="Pamer E.G."/>
            <person name="Barat B."/>
            <person name="Waligurski E."/>
            <person name="Medina S."/>
            <person name="Paddock L."/>
            <person name="Mostad J."/>
        </authorList>
    </citation>
    <scope>NUCLEOTIDE SEQUENCE [LARGE SCALE GENOMIC DNA]</scope>
    <source>
        <strain evidence="4 5">SL.3.17</strain>
    </source>
</reference>
<sequence length="212" mass="24220">MNIGEQINRLRKQSGLSQDEFANLLKVSRQTVSNWENEKSYPDLEMVVKISEHFQISIDELLKQDGSFVKKIDSEKKKNHKLLVLIILLIVIFGAVVLGIYLKVQADASVNLTMSNDKTYQTSEPALNVAEGYFTVPKSDHLDIVLKAETDDGELHVFITDKKKQIYYQLDGQTLKDKQTLYFEKGSYSIQIVADEYTENVISLGYHLEIKN</sequence>
<dbReference type="Pfam" id="PF01381">
    <property type="entry name" value="HTH_3"/>
    <property type="match status" value="1"/>
</dbReference>
<proteinExistence type="predicted"/>
<dbReference type="PROSITE" id="PS50943">
    <property type="entry name" value="HTH_CROC1"/>
    <property type="match status" value="1"/>
</dbReference>
<protein>
    <submittedName>
        <fullName evidence="4">Helix-turn-helix domain-containing protein</fullName>
    </submittedName>
</protein>
<dbReference type="Gene3D" id="1.10.260.40">
    <property type="entry name" value="lambda repressor-like DNA-binding domains"/>
    <property type="match status" value="1"/>
</dbReference>
<feature type="transmembrane region" description="Helical" evidence="2">
    <location>
        <begin position="82"/>
        <end position="102"/>
    </location>
</feature>
<evidence type="ECO:0000256" key="1">
    <source>
        <dbReference type="ARBA" id="ARBA00023125"/>
    </source>
</evidence>
<dbReference type="RefSeq" id="WP_256131586.1">
    <property type="nucleotide sequence ID" value="NZ_JANFXK010000006.1"/>
</dbReference>
<feature type="domain" description="HTH cro/C1-type" evidence="3">
    <location>
        <begin position="7"/>
        <end position="61"/>
    </location>
</feature>
<dbReference type="SMART" id="SM00530">
    <property type="entry name" value="HTH_XRE"/>
    <property type="match status" value="1"/>
</dbReference>
<dbReference type="PANTHER" id="PTHR46558">
    <property type="entry name" value="TRACRIPTIONAL REGULATORY PROTEIN-RELATED-RELATED"/>
    <property type="match status" value="1"/>
</dbReference>
<comment type="caution">
    <text evidence="4">The sequence shown here is derived from an EMBL/GenBank/DDBJ whole genome shotgun (WGS) entry which is preliminary data.</text>
</comment>
<dbReference type="InterPro" id="IPR010982">
    <property type="entry name" value="Lambda_DNA-bd_dom_sf"/>
</dbReference>
<evidence type="ECO:0000259" key="3">
    <source>
        <dbReference type="PROSITE" id="PS50943"/>
    </source>
</evidence>
<keyword evidence="5" id="KW-1185">Reference proteome</keyword>
<evidence type="ECO:0000256" key="2">
    <source>
        <dbReference type="SAM" id="Phobius"/>
    </source>
</evidence>
<keyword evidence="1" id="KW-0238">DNA-binding</keyword>
<dbReference type="SUPFAM" id="SSF47413">
    <property type="entry name" value="lambda repressor-like DNA-binding domains"/>
    <property type="match status" value="1"/>
</dbReference>
<evidence type="ECO:0000313" key="5">
    <source>
        <dbReference type="Proteomes" id="UP001524502"/>
    </source>
</evidence>
<keyword evidence="2" id="KW-0472">Membrane</keyword>
<name>A0ABT1RMI3_9FIRM</name>